<protein>
    <submittedName>
        <fullName evidence="1">SAM-dependent methyltransferase</fullName>
    </submittedName>
</protein>
<comment type="caution">
    <text evidence="1">The sequence shown here is derived from an EMBL/GenBank/DDBJ whole genome shotgun (WGS) entry which is preliminary data.</text>
</comment>
<name>A0AC61L2L3_9EURY</name>
<keyword evidence="1" id="KW-0489">Methyltransferase</keyword>
<evidence type="ECO:0000313" key="2">
    <source>
        <dbReference type="Proteomes" id="UP000248329"/>
    </source>
</evidence>
<reference evidence="1" key="1">
    <citation type="submission" date="2018-01" db="EMBL/GenBank/DDBJ databases">
        <authorList>
            <person name="Krukenberg V."/>
        </authorList>
    </citation>
    <scope>NUCLEOTIDE SEQUENCE</scope>
    <source>
        <strain evidence="1">E20ANME2</strain>
    </source>
</reference>
<evidence type="ECO:0000313" key="1">
    <source>
        <dbReference type="EMBL" id="PXF60499.1"/>
    </source>
</evidence>
<organism evidence="1 2">
    <name type="scientific">Candidatus Methanogaster sp</name>
    <dbReference type="NCBI Taxonomy" id="3386292"/>
    <lineage>
        <taxon>Archaea</taxon>
        <taxon>Methanobacteriati</taxon>
        <taxon>Methanobacteriota</taxon>
        <taxon>Stenosarchaea group</taxon>
        <taxon>Methanomicrobia</taxon>
        <taxon>Methanosarcinales</taxon>
        <taxon>ANME-2 cluster</taxon>
        <taxon>Candidatus Methanogasteraceae</taxon>
        <taxon>Candidatus Methanogaster</taxon>
    </lineage>
</organism>
<keyword evidence="1" id="KW-0808">Transferase</keyword>
<gene>
    <name evidence="1" type="ORF">C4B59_08910</name>
</gene>
<dbReference type="Proteomes" id="UP000248329">
    <property type="component" value="Unassembled WGS sequence"/>
</dbReference>
<dbReference type="EMBL" id="PQXF01000015">
    <property type="protein sequence ID" value="PXF60499.1"/>
    <property type="molecule type" value="Genomic_DNA"/>
</dbReference>
<proteinExistence type="predicted"/>
<accession>A0AC61L2L3</accession>
<sequence length="312" mass="35574">MISLNTSNSRRGTKTSSFGTSGRTNHDSTAFYTSKLYESLPKEEKVEYVENPIPPESLNRILQKSAESMDELPDNSVHLMVTSPPYNVGKDYDEDLTLESYREFLKRVWREVHRVLVPGGRACINVANLGRKPYIPLHAFIVEDMIELGFMMRGEVIWDKASSAGSSTAWGSWQSASNPTLRDVHEYILIFSKNTFGRKNLLKRENTISRDEFLELTKSIWTFPSESAKKIGHPAPFPVELPYRTIQLYTFEGEVVLDPFMGSGQTVIAAIKSKRSYVGYEIDREYAKLADKRAKEFRLEFNSPKISDFTDT</sequence>